<name>A0ABM3BLL7_GOSHI</name>
<keyword evidence="3" id="KW-1185">Reference proteome</keyword>
<evidence type="ECO:0000313" key="4">
    <source>
        <dbReference type="RefSeq" id="XP_040967952.1"/>
    </source>
</evidence>
<dbReference type="InterPro" id="IPR021109">
    <property type="entry name" value="Peptidase_aspartic_dom_sf"/>
</dbReference>
<dbReference type="InterPro" id="IPR043502">
    <property type="entry name" value="DNA/RNA_pol_sf"/>
</dbReference>
<reference evidence="4" key="2">
    <citation type="submission" date="2025-08" db="UniProtKB">
        <authorList>
            <consortium name="RefSeq"/>
        </authorList>
    </citation>
    <scope>IDENTIFICATION</scope>
</reference>
<organism evidence="3 4">
    <name type="scientific">Gossypium hirsutum</name>
    <name type="common">Upland cotton</name>
    <name type="synonym">Gossypium mexicanum</name>
    <dbReference type="NCBI Taxonomy" id="3635"/>
    <lineage>
        <taxon>Eukaryota</taxon>
        <taxon>Viridiplantae</taxon>
        <taxon>Streptophyta</taxon>
        <taxon>Embryophyta</taxon>
        <taxon>Tracheophyta</taxon>
        <taxon>Spermatophyta</taxon>
        <taxon>Magnoliopsida</taxon>
        <taxon>eudicotyledons</taxon>
        <taxon>Gunneridae</taxon>
        <taxon>Pentapetalae</taxon>
        <taxon>rosids</taxon>
        <taxon>malvids</taxon>
        <taxon>Malvales</taxon>
        <taxon>Malvaceae</taxon>
        <taxon>Malvoideae</taxon>
        <taxon>Gossypium</taxon>
    </lineage>
</organism>
<dbReference type="Proteomes" id="UP000818029">
    <property type="component" value="Chromosome A05"/>
</dbReference>
<dbReference type="PANTHER" id="PTHR46148:SF44">
    <property type="entry name" value="GAG-POL POLYPROTEIN"/>
    <property type="match status" value="1"/>
</dbReference>
<feature type="domain" description="Integrase zinc-binding" evidence="1">
    <location>
        <begin position="319"/>
        <end position="367"/>
    </location>
</feature>
<dbReference type="Pfam" id="PF08284">
    <property type="entry name" value="RVP_2"/>
    <property type="match status" value="1"/>
</dbReference>
<evidence type="ECO:0000259" key="1">
    <source>
        <dbReference type="Pfam" id="PF17921"/>
    </source>
</evidence>
<feature type="domain" description="Tf2-1-like SH3-like" evidence="2">
    <location>
        <begin position="411"/>
        <end position="464"/>
    </location>
</feature>
<reference evidence="3" key="1">
    <citation type="journal article" date="2020" name="Nat. Genet.">
        <title>Genomic diversifications of five Gossypium allopolyploid species and their impact on cotton improvement.</title>
        <authorList>
            <person name="Chen Z.J."/>
            <person name="Sreedasyam A."/>
            <person name="Ando A."/>
            <person name="Song Q."/>
            <person name="De Santiago L.M."/>
            <person name="Hulse-Kemp A.M."/>
            <person name="Ding M."/>
            <person name="Ye W."/>
            <person name="Kirkbride R.C."/>
            <person name="Jenkins J."/>
            <person name="Plott C."/>
            <person name="Lovell J."/>
            <person name="Lin Y.M."/>
            <person name="Vaughn R."/>
            <person name="Liu B."/>
            <person name="Simpson S."/>
            <person name="Scheffler B.E."/>
            <person name="Wen L."/>
            <person name="Saski C.A."/>
            <person name="Grover C.E."/>
            <person name="Hu G."/>
            <person name="Conover J.L."/>
            <person name="Carlson J.W."/>
            <person name="Shu S."/>
            <person name="Boston L.B."/>
            <person name="Williams M."/>
            <person name="Peterson D.G."/>
            <person name="McGee K."/>
            <person name="Jones D.C."/>
            <person name="Wendel J.F."/>
            <person name="Stelly D.M."/>
            <person name="Grimwood J."/>
            <person name="Schmutz J."/>
        </authorList>
    </citation>
    <scope>NUCLEOTIDE SEQUENCE [LARGE SCALE GENOMIC DNA]</scope>
    <source>
        <strain evidence="3">cv. TM-1</strain>
    </source>
</reference>
<accession>A0ABM3BLL7</accession>
<dbReference type="PANTHER" id="PTHR46148">
    <property type="entry name" value="CHROMO DOMAIN-CONTAINING PROTEIN"/>
    <property type="match status" value="1"/>
</dbReference>
<dbReference type="Gene3D" id="1.10.340.70">
    <property type="match status" value="1"/>
</dbReference>
<gene>
    <name evidence="4" type="primary">LOC121228968</name>
</gene>
<dbReference type="InterPro" id="IPR041588">
    <property type="entry name" value="Integrase_H2C2"/>
</dbReference>
<dbReference type="InterPro" id="IPR056924">
    <property type="entry name" value="SH3_Tf2-1"/>
</dbReference>
<evidence type="ECO:0000259" key="2">
    <source>
        <dbReference type="Pfam" id="PF24626"/>
    </source>
</evidence>
<dbReference type="Pfam" id="PF17921">
    <property type="entry name" value="Integrase_H2C2"/>
    <property type="match status" value="1"/>
</dbReference>
<dbReference type="RefSeq" id="XP_040967952.1">
    <property type="nucleotide sequence ID" value="XM_041112018.1"/>
</dbReference>
<dbReference type="SUPFAM" id="SSF56672">
    <property type="entry name" value="DNA/RNA polymerases"/>
    <property type="match status" value="2"/>
</dbReference>
<dbReference type="Gene3D" id="3.10.10.10">
    <property type="entry name" value="HIV Type 1 Reverse Transcriptase, subunit A, domain 1"/>
    <property type="match status" value="1"/>
</dbReference>
<protein>
    <recommendedName>
        <fullName evidence="5">DNA/RNA polymerases superfamily protein</fullName>
    </recommendedName>
</protein>
<proteinExistence type="predicted"/>
<sequence>MGHAEERQPALVYATRCREDGDAPDVITGMFLIYKLPYTALIDIRSRHSYVACNKTESLGDMLEIIANETTGISPLGQSVGVNKLFREVPLVVQGVTFLAELMELPFSEFDLILGMDWLVKHRATLDYAAKRMVLRMGVDKEVVVFGECQNKLSNVISSLRAEKEFLDVSPEELPGLPPSREVEFGTELLLGTVPVSIAPYWMAPKELVELKAQIQELLDRGFIRPSVSPWGAPADECTLRFHGSHESGLSTLLGSTLKEKQLYSKFRYYRRFVEGFLVIAASLTKLLRKGLVPGKEFTVYSDASHVGLGCVLMQEGKDDDLRQSVLWEVHSGLYAMPPGGNKMYQNLHELYWWPGLKREVIEFVKSYQASIGMAPYEALYGKRCRTPTCWTELGKRRVLGPELVADTEDKVLRFGHKGKLSTRFIRPYRVARRIGPVAYQLELPPELGQIHNLFHVSMLRRYRSDPSHVMAIEEIEVRPNLTFKEEPIQIIGRDVKVLRRTSVPLVKVLWRNHKVEEATWQLEEAMRHQHPQRFESGEF</sequence>
<dbReference type="Pfam" id="PF24626">
    <property type="entry name" value="SH3_Tf2-1"/>
    <property type="match status" value="1"/>
</dbReference>
<evidence type="ECO:0008006" key="5">
    <source>
        <dbReference type="Google" id="ProtNLM"/>
    </source>
</evidence>
<evidence type="ECO:0000313" key="3">
    <source>
        <dbReference type="Proteomes" id="UP000818029"/>
    </source>
</evidence>
<dbReference type="CDD" id="cd00303">
    <property type="entry name" value="retropepsin_like"/>
    <property type="match status" value="1"/>
</dbReference>
<dbReference type="GeneID" id="121228968"/>
<dbReference type="Gene3D" id="2.40.70.10">
    <property type="entry name" value="Acid Proteases"/>
    <property type="match status" value="1"/>
</dbReference>